<dbReference type="EMBL" id="JAPFQI010000005">
    <property type="protein sequence ID" value="MCW8085914.1"/>
    <property type="molecule type" value="Genomic_DNA"/>
</dbReference>
<evidence type="ECO:0000259" key="1">
    <source>
        <dbReference type="Pfam" id="PF08241"/>
    </source>
</evidence>
<sequence length="255" mass="27744">MNAEVHGLREFHLSPLGRLAARLVGQRLAALWPDAGRREVAGLGFAAPFLHAMPPGPGRRILLTPSTLADRLGAVVAETALPLPDRCLDGIVLAHALEACPAPRHLLRECWRVLRDDGRLLVVAPNRLGPWALFEHTPFGQGRPFSHGQVSRLLEAQMFRVERRDGALFHPPFPWPWALRGASLSEAMGRRCLSRFAGVLVLEAEKDLFAAMPAGAVSLRRRVVMPMRAAVRSVAAGKRSPAPPAGAVAPRVLLR</sequence>
<evidence type="ECO:0000313" key="3">
    <source>
        <dbReference type="Proteomes" id="UP001526430"/>
    </source>
</evidence>
<evidence type="ECO:0000313" key="2">
    <source>
        <dbReference type="EMBL" id="MCW8085914.1"/>
    </source>
</evidence>
<dbReference type="Pfam" id="PF08241">
    <property type="entry name" value="Methyltransf_11"/>
    <property type="match status" value="1"/>
</dbReference>
<dbReference type="Proteomes" id="UP001526430">
    <property type="component" value="Unassembled WGS sequence"/>
</dbReference>
<gene>
    <name evidence="2" type="ORF">OF850_09775</name>
</gene>
<keyword evidence="2" id="KW-0489">Methyltransferase</keyword>
<name>A0ABT3NWH1_9PROT</name>
<dbReference type="RefSeq" id="WP_301589863.1">
    <property type="nucleotide sequence ID" value="NZ_JAPFQI010000005.1"/>
</dbReference>
<reference evidence="2 3" key="1">
    <citation type="submission" date="2022-10" db="EMBL/GenBank/DDBJ databases">
        <title>Roseococcus glaciei nov., sp. nov., isolated from glacier.</title>
        <authorList>
            <person name="Liu Q."/>
            <person name="Xin Y.-H."/>
        </authorList>
    </citation>
    <scope>NUCLEOTIDE SEQUENCE [LARGE SCALE GENOMIC DNA]</scope>
    <source>
        <strain evidence="2 3">MDT2-1-1</strain>
    </source>
</reference>
<feature type="domain" description="Methyltransferase type 11" evidence="1">
    <location>
        <begin position="79"/>
        <end position="121"/>
    </location>
</feature>
<dbReference type="Gene3D" id="3.40.50.150">
    <property type="entry name" value="Vaccinia Virus protein VP39"/>
    <property type="match status" value="1"/>
</dbReference>
<comment type="caution">
    <text evidence="2">The sequence shown here is derived from an EMBL/GenBank/DDBJ whole genome shotgun (WGS) entry which is preliminary data.</text>
</comment>
<keyword evidence="2" id="KW-0808">Transferase</keyword>
<keyword evidence="3" id="KW-1185">Reference proteome</keyword>
<dbReference type="GO" id="GO:0032259">
    <property type="term" value="P:methylation"/>
    <property type="evidence" value="ECO:0007669"/>
    <property type="project" value="UniProtKB-KW"/>
</dbReference>
<organism evidence="2 3">
    <name type="scientific">Sabulicella glaciei</name>
    <dbReference type="NCBI Taxonomy" id="2984948"/>
    <lineage>
        <taxon>Bacteria</taxon>
        <taxon>Pseudomonadati</taxon>
        <taxon>Pseudomonadota</taxon>
        <taxon>Alphaproteobacteria</taxon>
        <taxon>Acetobacterales</taxon>
        <taxon>Acetobacteraceae</taxon>
        <taxon>Sabulicella</taxon>
    </lineage>
</organism>
<protein>
    <submittedName>
        <fullName evidence="2">Class I SAM-dependent methyltransferase</fullName>
    </submittedName>
</protein>
<proteinExistence type="predicted"/>
<dbReference type="InterPro" id="IPR013216">
    <property type="entry name" value="Methyltransf_11"/>
</dbReference>
<dbReference type="GO" id="GO:0008168">
    <property type="term" value="F:methyltransferase activity"/>
    <property type="evidence" value="ECO:0007669"/>
    <property type="project" value="UniProtKB-KW"/>
</dbReference>
<dbReference type="InterPro" id="IPR029063">
    <property type="entry name" value="SAM-dependent_MTases_sf"/>
</dbReference>
<accession>A0ABT3NWH1</accession>
<dbReference type="SUPFAM" id="SSF53335">
    <property type="entry name" value="S-adenosyl-L-methionine-dependent methyltransferases"/>
    <property type="match status" value="1"/>
</dbReference>